<dbReference type="Pfam" id="PF01926">
    <property type="entry name" value="MMR_HSR1"/>
    <property type="match status" value="1"/>
</dbReference>
<dbReference type="InterPro" id="IPR006073">
    <property type="entry name" value="GTP-bd"/>
</dbReference>
<dbReference type="CDD" id="cd00882">
    <property type="entry name" value="Ras_like_GTPase"/>
    <property type="match status" value="1"/>
</dbReference>
<sequence length="227" mass="25718">MLTIRTEKLDKIASIISNRALHYPLDVSLVGATGVGKSSTINALFGETLAKVCTGVEPETQFISEYKTEKFRLHDTVGLGDGLEADRKHATNLSDLLLNTFDERKYHLIDLCLVILDGSSRDMGTTYKALEQVVLRCIDPKRVIVAINQADMVMKGRNWNYLNNRPEPELLNFLNDKARSVRDRIKEATGLTISTPVCYSAEKQWNLNKLMDHIIEHIPHERRRVKA</sequence>
<evidence type="ECO:0000259" key="1">
    <source>
        <dbReference type="Pfam" id="PF01926"/>
    </source>
</evidence>
<dbReference type="RefSeq" id="WP_005651055.1">
    <property type="nucleotide sequence ID" value="NZ_AP018782.1"/>
</dbReference>
<organism evidence="2 3">
    <name type="scientific">Haemophilus influenzae</name>
    <dbReference type="NCBI Taxonomy" id="727"/>
    <lineage>
        <taxon>Bacteria</taxon>
        <taxon>Pseudomonadati</taxon>
        <taxon>Pseudomonadota</taxon>
        <taxon>Gammaproteobacteria</taxon>
        <taxon>Pasteurellales</taxon>
        <taxon>Pasteurellaceae</taxon>
        <taxon>Haemophilus</taxon>
    </lineage>
</organism>
<feature type="domain" description="G" evidence="1">
    <location>
        <begin position="27"/>
        <end position="148"/>
    </location>
</feature>
<dbReference type="Proteomes" id="UP000249936">
    <property type="component" value="Unassembled WGS sequence"/>
</dbReference>
<dbReference type="InterPro" id="IPR027417">
    <property type="entry name" value="P-loop_NTPase"/>
</dbReference>
<dbReference type="GO" id="GO:0005525">
    <property type="term" value="F:GTP binding"/>
    <property type="evidence" value="ECO:0007669"/>
    <property type="project" value="InterPro"/>
</dbReference>
<evidence type="ECO:0000313" key="2">
    <source>
        <dbReference type="EMBL" id="SPX41459.1"/>
    </source>
</evidence>
<name>A0A2X1PKI9_HAEIF</name>
<proteinExistence type="predicted"/>
<reference evidence="2 3" key="1">
    <citation type="submission" date="2018-06" db="EMBL/GenBank/DDBJ databases">
        <authorList>
            <consortium name="Pathogen Informatics"/>
            <person name="Doyle S."/>
        </authorList>
    </citation>
    <scope>NUCLEOTIDE SEQUENCE [LARGE SCALE GENOMIC DNA]</scope>
    <source>
        <strain evidence="2 3">NCTC11872</strain>
    </source>
</reference>
<evidence type="ECO:0000313" key="3">
    <source>
        <dbReference type="Proteomes" id="UP000249936"/>
    </source>
</evidence>
<dbReference type="AlphaFoldDB" id="A0A2X1PKI9"/>
<dbReference type="Gene3D" id="3.40.50.300">
    <property type="entry name" value="P-loop containing nucleotide triphosphate hydrolases"/>
    <property type="match status" value="1"/>
</dbReference>
<accession>A0A2X1PKI9</accession>
<dbReference type="EMBL" id="UASK01000005">
    <property type="protein sequence ID" value="SPX41459.1"/>
    <property type="molecule type" value="Genomic_DNA"/>
</dbReference>
<dbReference type="SUPFAM" id="SSF52540">
    <property type="entry name" value="P-loop containing nucleoside triphosphate hydrolases"/>
    <property type="match status" value="1"/>
</dbReference>
<gene>
    <name evidence="2" type="ORF">NCTC11872_01068</name>
</gene>
<protein>
    <submittedName>
        <fullName evidence="2">GTPase Era</fullName>
    </submittedName>
</protein>